<evidence type="ECO:0000256" key="1">
    <source>
        <dbReference type="ARBA" id="ARBA00022605"/>
    </source>
</evidence>
<dbReference type="SUPFAM" id="SSF53850">
    <property type="entry name" value="Periplasmic binding protein-like II"/>
    <property type="match status" value="1"/>
</dbReference>
<dbReference type="PROSITE" id="PS51171">
    <property type="entry name" value="PREPHENATE_DEHYDR_3"/>
    <property type="match status" value="1"/>
</dbReference>
<sequence>GKIYDLSVIAENIEDHKGNQTRFFLVQKDGIPPSSGHDKTALVCFQLSDTPGSLFSILAEFYARTVNLIKLESRPSKEGLGDYCFVIELEGHVSDPIVTDAIMSLKRKLPEIKFLGSFPNMTDPKGLPLESDASDPSRIWINKIIDRIQGNF</sequence>
<feature type="domain" description="ACT" evidence="7">
    <location>
        <begin position="42"/>
        <end position="120"/>
    </location>
</feature>
<dbReference type="PANTHER" id="PTHR21022">
    <property type="entry name" value="PREPHENATE DEHYDRATASE P PROTEIN"/>
    <property type="match status" value="1"/>
</dbReference>
<keyword evidence="1" id="KW-0028">Amino-acid biosynthesis</keyword>
<feature type="domain" description="Prephenate dehydratase" evidence="6">
    <location>
        <begin position="1"/>
        <end position="28"/>
    </location>
</feature>
<proteinExistence type="predicted"/>
<accession>T0YP63</accession>
<keyword evidence="2" id="KW-0057">Aromatic amino acid biosynthesis</keyword>
<protein>
    <submittedName>
        <fullName evidence="8">Prephenate dehydratase</fullName>
    </submittedName>
</protein>
<name>T0YP63_9ZZZZ</name>
<evidence type="ECO:0000256" key="4">
    <source>
        <dbReference type="ARBA" id="ARBA00023239"/>
    </source>
</evidence>
<evidence type="ECO:0000256" key="2">
    <source>
        <dbReference type="ARBA" id="ARBA00023141"/>
    </source>
</evidence>
<gene>
    <name evidence="8" type="ORF">B1A_17628</name>
</gene>
<dbReference type="Pfam" id="PF01842">
    <property type="entry name" value="ACT"/>
    <property type="match status" value="1"/>
</dbReference>
<dbReference type="PROSITE" id="PS51671">
    <property type="entry name" value="ACT"/>
    <property type="match status" value="1"/>
</dbReference>
<dbReference type="CDD" id="cd04905">
    <property type="entry name" value="ACT_CM-PDT"/>
    <property type="match status" value="1"/>
</dbReference>
<dbReference type="Gene3D" id="3.30.70.260">
    <property type="match status" value="1"/>
</dbReference>
<dbReference type="AlphaFoldDB" id="T0YP63"/>
<evidence type="ECO:0000313" key="8">
    <source>
        <dbReference type="EMBL" id="EQD37326.1"/>
    </source>
</evidence>
<evidence type="ECO:0000259" key="6">
    <source>
        <dbReference type="PROSITE" id="PS51171"/>
    </source>
</evidence>
<dbReference type="PANTHER" id="PTHR21022:SF19">
    <property type="entry name" value="PREPHENATE DEHYDRATASE-RELATED"/>
    <property type="match status" value="1"/>
</dbReference>
<evidence type="ECO:0000259" key="7">
    <source>
        <dbReference type="PROSITE" id="PS51671"/>
    </source>
</evidence>
<dbReference type="InterPro" id="IPR001086">
    <property type="entry name" value="Preph_deHydtase"/>
</dbReference>
<dbReference type="SUPFAM" id="SSF55021">
    <property type="entry name" value="ACT-like"/>
    <property type="match status" value="1"/>
</dbReference>
<keyword evidence="3" id="KW-0584">Phenylalanine biosynthesis</keyword>
<reference evidence="8" key="1">
    <citation type="submission" date="2013-08" db="EMBL/GenBank/DDBJ databases">
        <authorList>
            <person name="Mendez C."/>
            <person name="Richter M."/>
            <person name="Ferrer M."/>
            <person name="Sanchez J."/>
        </authorList>
    </citation>
    <scope>NUCLEOTIDE SEQUENCE</scope>
</reference>
<dbReference type="GO" id="GO:0005737">
    <property type="term" value="C:cytoplasm"/>
    <property type="evidence" value="ECO:0007669"/>
    <property type="project" value="TreeGrafter"/>
</dbReference>
<dbReference type="GO" id="GO:0009094">
    <property type="term" value="P:L-phenylalanine biosynthetic process"/>
    <property type="evidence" value="ECO:0007669"/>
    <property type="project" value="UniProtKB-KW"/>
</dbReference>
<dbReference type="GO" id="GO:0004664">
    <property type="term" value="F:prephenate dehydratase activity"/>
    <property type="evidence" value="ECO:0007669"/>
    <property type="project" value="InterPro"/>
</dbReference>
<dbReference type="Pfam" id="PF00800">
    <property type="entry name" value="PDT"/>
    <property type="match status" value="1"/>
</dbReference>
<evidence type="ECO:0000256" key="5">
    <source>
        <dbReference type="ARBA" id="ARBA00029440"/>
    </source>
</evidence>
<organism evidence="8">
    <name type="scientific">mine drainage metagenome</name>
    <dbReference type="NCBI Taxonomy" id="410659"/>
    <lineage>
        <taxon>unclassified sequences</taxon>
        <taxon>metagenomes</taxon>
        <taxon>ecological metagenomes</taxon>
    </lineage>
</organism>
<feature type="non-terminal residue" evidence="8">
    <location>
        <position position="1"/>
    </location>
</feature>
<dbReference type="InterPro" id="IPR045865">
    <property type="entry name" value="ACT-like_dom_sf"/>
</dbReference>
<dbReference type="InterPro" id="IPR002912">
    <property type="entry name" value="ACT_dom"/>
</dbReference>
<reference evidence="8" key="2">
    <citation type="journal article" date="2014" name="ISME J.">
        <title>Microbial stratification in low pH oxic and suboxic macroscopic growths along an acid mine drainage.</title>
        <authorList>
            <person name="Mendez-Garcia C."/>
            <person name="Mesa V."/>
            <person name="Sprenger R.R."/>
            <person name="Richter M."/>
            <person name="Diez M.S."/>
            <person name="Solano J."/>
            <person name="Bargiela R."/>
            <person name="Golyshina O.V."/>
            <person name="Manteca A."/>
            <person name="Ramos J.L."/>
            <person name="Gallego J.R."/>
            <person name="Llorente I."/>
            <person name="Martins Dos Santos V.A."/>
            <person name="Jensen O.N."/>
            <person name="Pelaez A.I."/>
            <person name="Sanchez J."/>
            <person name="Ferrer M."/>
        </authorList>
    </citation>
    <scope>NUCLEOTIDE SEQUENCE</scope>
</reference>
<comment type="pathway">
    <text evidence="5">Amino-acid biosynthesis.</text>
</comment>
<dbReference type="EMBL" id="AUZX01012967">
    <property type="protein sequence ID" value="EQD37326.1"/>
    <property type="molecule type" value="Genomic_DNA"/>
</dbReference>
<comment type="caution">
    <text evidence="8">The sequence shown here is derived from an EMBL/GenBank/DDBJ whole genome shotgun (WGS) entry which is preliminary data.</text>
</comment>
<keyword evidence="4" id="KW-0456">Lyase</keyword>
<evidence type="ECO:0000256" key="3">
    <source>
        <dbReference type="ARBA" id="ARBA00023222"/>
    </source>
</evidence>